<feature type="domain" description="HD" evidence="4">
    <location>
        <begin position="57"/>
        <end position="102"/>
    </location>
</feature>
<dbReference type="InterPro" id="IPR039356">
    <property type="entry name" value="YfbR/HDDC2"/>
</dbReference>
<dbReference type="EMBL" id="CACVBM020001135">
    <property type="protein sequence ID" value="CAA7033633.1"/>
    <property type="molecule type" value="Genomic_DNA"/>
</dbReference>
<feature type="chain" id="PRO_5025380732" description="HD domain-containing protein" evidence="3">
    <location>
        <begin position="17"/>
        <end position="114"/>
    </location>
</feature>
<dbReference type="Proteomes" id="UP000467841">
    <property type="component" value="Unassembled WGS sequence"/>
</dbReference>
<organism evidence="5 6">
    <name type="scientific">Microthlaspi erraticum</name>
    <dbReference type="NCBI Taxonomy" id="1685480"/>
    <lineage>
        <taxon>Eukaryota</taxon>
        <taxon>Viridiplantae</taxon>
        <taxon>Streptophyta</taxon>
        <taxon>Embryophyta</taxon>
        <taxon>Tracheophyta</taxon>
        <taxon>Spermatophyta</taxon>
        <taxon>Magnoliopsida</taxon>
        <taxon>eudicotyledons</taxon>
        <taxon>Gunneridae</taxon>
        <taxon>Pentapetalae</taxon>
        <taxon>rosids</taxon>
        <taxon>malvids</taxon>
        <taxon>Brassicales</taxon>
        <taxon>Brassicaceae</taxon>
        <taxon>Coluteocarpeae</taxon>
        <taxon>Microthlaspi</taxon>
    </lineage>
</organism>
<proteinExistence type="predicted"/>
<evidence type="ECO:0000256" key="2">
    <source>
        <dbReference type="ARBA" id="ARBA00022801"/>
    </source>
</evidence>
<dbReference type="PANTHER" id="PTHR11845:SF13">
    <property type="entry name" value="5'-DEOXYNUCLEOTIDASE HDDC2"/>
    <property type="match status" value="1"/>
</dbReference>
<evidence type="ECO:0000256" key="3">
    <source>
        <dbReference type="SAM" id="SignalP"/>
    </source>
</evidence>
<sequence>MIMLMIMALINRTIEAEETGNGNRSGRDVAIDDCRMIVSSHDSLVSSQCRQIFLGGEERANEIAELWRKYVANSSPEAKTVKDFDKLEMILQALEYAETRRVFFNQPHGSSRPI</sequence>
<keyword evidence="2" id="KW-0378">Hydrolase</keyword>
<feature type="signal peptide" evidence="3">
    <location>
        <begin position="1"/>
        <end position="16"/>
    </location>
</feature>
<reference evidence="5" key="1">
    <citation type="submission" date="2020-01" db="EMBL/GenBank/DDBJ databases">
        <authorList>
            <person name="Mishra B."/>
        </authorList>
    </citation>
    <scope>NUCLEOTIDE SEQUENCE [LARGE SCALE GENOMIC DNA]</scope>
</reference>
<comment type="caution">
    <text evidence="5">The sequence shown here is derived from an EMBL/GenBank/DDBJ whole genome shotgun (WGS) entry which is preliminary data.</text>
</comment>
<dbReference type="SUPFAM" id="SSF109604">
    <property type="entry name" value="HD-domain/PDEase-like"/>
    <property type="match status" value="1"/>
</dbReference>
<evidence type="ECO:0000259" key="4">
    <source>
        <dbReference type="Pfam" id="PF13023"/>
    </source>
</evidence>
<dbReference type="Pfam" id="PF13023">
    <property type="entry name" value="HD_3"/>
    <property type="match status" value="1"/>
</dbReference>
<dbReference type="AlphaFoldDB" id="A0A6D2J1D7"/>
<dbReference type="GO" id="GO:0005737">
    <property type="term" value="C:cytoplasm"/>
    <property type="evidence" value="ECO:0007669"/>
    <property type="project" value="TreeGrafter"/>
</dbReference>
<name>A0A6D2J1D7_9BRAS</name>
<dbReference type="OrthoDB" id="10254258at2759"/>
<gene>
    <name evidence="5" type="ORF">MERR_LOCUS20868</name>
</gene>
<dbReference type="Gene3D" id="1.10.3210.10">
    <property type="entry name" value="Hypothetical protein af1432"/>
    <property type="match status" value="1"/>
</dbReference>
<dbReference type="InterPro" id="IPR006674">
    <property type="entry name" value="HD_domain"/>
</dbReference>
<dbReference type="GO" id="GO:0046872">
    <property type="term" value="F:metal ion binding"/>
    <property type="evidence" value="ECO:0007669"/>
    <property type="project" value="UniProtKB-KW"/>
</dbReference>
<keyword evidence="1" id="KW-0479">Metal-binding</keyword>
<keyword evidence="6" id="KW-1185">Reference proteome</keyword>
<protein>
    <recommendedName>
        <fullName evidence="4">HD domain-containing protein</fullName>
    </recommendedName>
</protein>
<accession>A0A6D2J1D7</accession>
<dbReference type="PANTHER" id="PTHR11845">
    <property type="entry name" value="5'-DEOXYNUCLEOTIDASE HDDC2"/>
    <property type="match status" value="1"/>
</dbReference>
<dbReference type="GO" id="GO:0002953">
    <property type="term" value="F:5'-deoxynucleotidase activity"/>
    <property type="evidence" value="ECO:0007669"/>
    <property type="project" value="InterPro"/>
</dbReference>
<evidence type="ECO:0000256" key="1">
    <source>
        <dbReference type="ARBA" id="ARBA00022723"/>
    </source>
</evidence>
<evidence type="ECO:0000313" key="5">
    <source>
        <dbReference type="EMBL" id="CAA7033633.1"/>
    </source>
</evidence>
<keyword evidence="3" id="KW-0732">Signal</keyword>
<evidence type="ECO:0000313" key="6">
    <source>
        <dbReference type="Proteomes" id="UP000467841"/>
    </source>
</evidence>